<evidence type="ECO:0000256" key="1">
    <source>
        <dbReference type="SAM" id="MobiDB-lite"/>
    </source>
</evidence>
<dbReference type="PANTHER" id="PTHR33223:SF8">
    <property type="entry name" value="OS04G0172440 PROTEIN"/>
    <property type="match status" value="1"/>
</dbReference>
<dbReference type="EMBL" id="QGNW01000087">
    <property type="protein sequence ID" value="RVW99395.1"/>
    <property type="molecule type" value="Genomic_DNA"/>
</dbReference>
<name>A0A438IS07_VITVI</name>
<feature type="region of interest" description="Disordered" evidence="1">
    <location>
        <begin position="128"/>
        <end position="153"/>
    </location>
</feature>
<evidence type="ECO:0000313" key="3">
    <source>
        <dbReference type="Proteomes" id="UP000288805"/>
    </source>
</evidence>
<accession>A0A438IS07</accession>
<evidence type="ECO:0008006" key="4">
    <source>
        <dbReference type="Google" id="ProtNLM"/>
    </source>
</evidence>
<dbReference type="PANTHER" id="PTHR33223">
    <property type="entry name" value="CCHC-TYPE DOMAIN-CONTAINING PROTEIN"/>
    <property type="match status" value="1"/>
</dbReference>
<feature type="compositionally biased region" description="Pro residues" evidence="1">
    <location>
        <begin position="139"/>
        <end position="148"/>
    </location>
</feature>
<protein>
    <recommendedName>
        <fullName evidence="4">Retrotransposon gag domain-containing protein</fullName>
    </recommendedName>
</protein>
<dbReference type="AlphaFoldDB" id="A0A438IS07"/>
<organism evidence="2 3">
    <name type="scientific">Vitis vinifera</name>
    <name type="common">Grape</name>
    <dbReference type="NCBI Taxonomy" id="29760"/>
    <lineage>
        <taxon>Eukaryota</taxon>
        <taxon>Viridiplantae</taxon>
        <taxon>Streptophyta</taxon>
        <taxon>Embryophyta</taxon>
        <taxon>Tracheophyta</taxon>
        <taxon>Spermatophyta</taxon>
        <taxon>Magnoliopsida</taxon>
        <taxon>eudicotyledons</taxon>
        <taxon>Gunneridae</taxon>
        <taxon>Pentapetalae</taxon>
        <taxon>rosids</taxon>
        <taxon>Vitales</taxon>
        <taxon>Vitaceae</taxon>
        <taxon>Viteae</taxon>
        <taxon>Vitis</taxon>
    </lineage>
</organism>
<proteinExistence type="predicted"/>
<sequence length="226" mass="24967">MFGSIMEESGHIDVDWSPIIEDLYSLELVSVESLRGFTIGNPLGCRGSACVEVMTPCMWVHLWAFRADLVVIGLVTFAVSLLHICSGLDITLIAFGSIDTFGLGSTSWIREAIASLGWRIDGQQAQEIPPQDGAQYDPTVPPPPPPSQSAPQWPGLPAKFRMPEIERYTGIGCPRIHLRLYSTIMRAHGLDDAQMIMLFPISLSGATQRWFASLDVSHRRTWDDLA</sequence>
<dbReference type="Proteomes" id="UP000288805">
    <property type="component" value="Unassembled WGS sequence"/>
</dbReference>
<reference evidence="2 3" key="1">
    <citation type="journal article" date="2018" name="PLoS Genet.">
        <title>Population sequencing reveals clonal diversity and ancestral inbreeding in the grapevine cultivar Chardonnay.</title>
        <authorList>
            <person name="Roach M.J."/>
            <person name="Johnson D.L."/>
            <person name="Bohlmann J."/>
            <person name="van Vuuren H.J."/>
            <person name="Jones S.J."/>
            <person name="Pretorius I.S."/>
            <person name="Schmidt S.A."/>
            <person name="Borneman A.R."/>
        </authorList>
    </citation>
    <scope>NUCLEOTIDE SEQUENCE [LARGE SCALE GENOMIC DNA]</scope>
    <source>
        <strain evidence="3">cv. Chardonnay</strain>
        <tissue evidence="2">Leaf</tissue>
    </source>
</reference>
<evidence type="ECO:0000313" key="2">
    <source>
        <dbReference type="EMBL" id="RVW99395.1"/>
    </source>
</evidence>
<gene>
    <name evidence="2" type="ORF">CK203_038506</name>
</gene>
<comment type="caution">
    <text evidence="2">The sequence shown here is derived from an EMBL/GenBank/DDBJ whole genome shotgun (WGS) entry which is preliminary data.</text>
</comment>